<gene>
    <name evidence="2" type="ORF">QG37_04743</name>
</gene>
<evidence type="ECO:0000256" key="1">
    <source>
        <dbReference type="SAM" id="MobiDB-lite"/>
    </source>
</evidence>
<sequence>MSKVTFKETVPDQKGKKGKMVGRRGSLRETAPLNHKVAAQIKGQIKGTARIGKNLDERPDKSPLITETPGREGELVLGRWEEKGNGAGETLKKRQAESTICGRKQSRCWPSGWLYRRVRQDAWG</sequence>
<dbReference type="Proteomes" id="UP000037122">
    <property type="component" value="Unassembled WGS sequence"/>
</dbReference>
<evidence type="ECO:0000313" key="3">
    <source>
        <dbReference type="Proteomes" id="UP000037122"/>
    </source>
</evidence>
<name>A0A0L0NW59_CANAR</name>
<feature type="compositionally biased region" description="Basic and acidic residues" evidence="1">
    <location>
        <begin position="1"/>
        <end position="15"/>
    </location>
</feature>
<protein>
    <submittedName>
        <fullName evidence="2">Uncharacterized protein</fullName>
    </submittedName>
</protein>
<accession>A0A0L0NW59</accession>
<comment type="caution">
    <text evidence="2">The sequence shown here is derived from an EMBL/GenBank/DDBJ whole genome shotgun (WGS) entry which is preliminary data.</text>
</comment>
<reference evidence="3" key="1">
    <citation type="journal article" date="2015" name="BMC Genomics">
        <title>Draft genome of a commonly misdiagnosed multidrug resistant pathogen Candida auris.</title>
        <authorList>
            <person name="Chatterjee S."/>
            <person name="Alampalli S.V."/>
            <person name="Nageshan R.K."/>
            <person name="Chettiar S.T."/>
            <person name="Joshi S."/>
            <person name="Tatu U.S."/>
        </authorList>
    </citation>
    <scope>NUCLEOTIDE SEQUENCE [LARGE SCALE GENOMIC DNA]</scope>
    <source>
        <strain evidence="3">6684</strain>
    </source>
</reference>
<dbReference type="VEuPathDB" id="FungiDB:QG37_04743"/>
<organism evidence="2 3">
    <name type="scientific">Candidozyma auris</name>
    <name type="common">Yeast</name>
    <name type="synonym">Candida auris</name>
    <dbReference type="NCBI Taxonomy" id="498019"/>
    <lineage>
        <taxon>Eukaryota</taxon>
        <taxon>Fungi</taxon>
        <taxon>Dikarya</taxon>
        <taxon>Ascomycota</taxon>
        <taxon>Saccharomycotina</taxon>
        <taxon>Pichiomycetes</taxon>
        <taxon>Metschnikowiaceae</taxon>
        <taxon>Candidozyma</taxon>
    </lineage>
</organism>
<proteinExistence type="predicted"/>
<feature type="region of interest" description="Disordered" evidence="1">
    <location>
        <begin position="1"/>
        <end position="26"/>
    </location>
</feature>
<dbReference type="AlphaFoldDB" id="A0A0L0NW59"/>
<dbReference type="EMBL" id="LGST01000032">
    <property type="protein sequence ID" value="KND98392.1"/>
    <property type="molecule type" value="Genomic_DNA"/>
</dbReference>
<evidence type="ECO:0000313" key="2">
    <source>
        <dbReference type="EMBL" id="KND98392.1"/>
    </source>
</evidence>